<feature type="transmembrane region" description="Helical" evidence="5">
    <location>
        <begin position="312"/>
        <end position="333"/>
    </location>
</feature>
<feature type="transmembrane region" description="Helical" evidence="5">
    <location>
        <begin position="370"/>
        <end position="393"/>
    </location>
</feature>
<dbReference type="InParanoid" id="J8ZR33"/>
<dbReference type="InterPro" id="IPR052706">
    <property type="entry name" value="Membrane-Transporter-like"/>
</dbReference>
<dbReference type="InterPro" id="IPR011547">
    <property type="entry name" value="SLC26A/SulP_dom"/>
</dbReference>
<comment type="subcellular location">
    <subcellularLocation>
        <location evidence="1">Membrane</location>
        <topology evidence="1">Multi-pass membrane protein</topology>
    </subcellularLocation>
</comment>
<accession>J8ZR33</accession>
<sequence>MSNKAGEQKQNENLRIKITALISCLLLGFIFCLMDSITYGRNILNGVKKFESESEQLESISFQIYLTSTILAQAVFAFFTKIDSGILATFIVESVDYYQKIFINISTKTDDLPTAVTNTLICVSISTFLFACTSFGLLKLNLGKYLAYIPKSALCGGLGAIGISQFKVAFQEIGFDISDIKISQKIVVTLGLVILIAIVGFYLSEKFSDSPLVIPVYTVGVVIVFYLIGLITVGTDISKLRDNGWLPKKSTSSFEFQHVKNNLSLRSISFKYIFDNLFFIFTLTAVNLIHLPLNTATYTLATGIKADFGSELFTQCIGNFFTMFSAAPTYFVCSNSIFFRKSGGKTKLSGILMALPILILYKFGLKIKSFIPPIVLASFPVFFGLSFCYSAFYSTFKTLKKFGKIDYLILVATAIIATMVGFVEGIAAGLIFNFFVFIKSYNNSIRDRKVVKIIDDAVVVDYILFFGNLHRFLQTIDKLAKVRKYIVIDFTACHSIDWLSRDSLIDKISETSVIYHIIGQKKHFEDAESSVLITYHNYEDYETKYSV</sequence>
<feature type="transmembrane region" description="Helical" evidence="5">
    <location>
        <begin position="345"/>
        <end position="364"/>
    </location>
</feature>
<evidence type="ECO:0000256" key="3">
    <source>
        <dbReference type="ARBA" id="ARBA00022989"/>
    </source>
</evidence>
<keyword evidence="3 5" id="KW-1133">Transmembrane helix</keyword>
<dbReference type="PANTHER" id="PTHR43310">
    <property type="entry name" value="SULFATE TRANSPORTER YBAR-RELATED"/>
    <property type="match status" value="1"/>
</dbReference>
<dbReference type="OMA" id="YIYSTIW"/>
<feature type="transmembrane region" description="Helical" evidence="5">
    <location>
        <begin position="405"/>
        <end position="438"/>
    </location>
</feature>
<keyword evidence="8" id="KW-1185">Reference proteome</keyword>
<dbReference type="Pfam" id="PF00916">
    <property type="entry name" value="Sulfate_transp"/>
    <property type="match status" value="1"/>
</dbReference>
<dbReference type="STRING" id="1003232.J8ZR33"/>
<feature type="domain" description="SLC26A/SulP transporter" evidence="6">
    <location>
        <begin position="64"/>
        <end position="413"/>
    </location>
</feature>
<dbReference type="PANTHER" id="PTHR43310:SF4">
    <property type="entry name" value="AFR304WP"/>
    <property type="match status" value="1"/>
</dbReference>
<reference evidence="8" key="2">
    <citation type="submission" date="2015-07" db="EMBL/GenBank/DDBJ databases">
        <title>Contrasting host-pathogen interactions and genome evolution in two generalist and specialist microsporidian pathogens of mosquitoes.</title>
        <authorList>
            <consortium name="The Broad Institute Genomics Platform"/>
            <consortium name="The Broad Institute Genome Sequencing Center for Infectious Disease"/>
            <person name="Cuomo C.A."/>
            <person name="Sanscrainte N.D."/>
            <person name="Goldberg J.M."/>
            <person name="Heiman D."/>
            <person name="Young S."/>
            <person name="Zeng Q."/>
            <person name="Becnel J.J."/>
            <person name="Birren B.W."/>
        </authorList>
    </citation>
    <scope>NUCLEOTIDE SEQUENCE [LARGE SCALE GENOMIC DNA]</scope>
    <source>
        <strain evidence="8">USNM 41457</strain>
    </source>
</reference>
<name>J8ZR33_EDHAE</name>
<reference evidence="7 8" key="1">
    <citation type="submission" date="2011-08" db="EMBL/GenBank/DDBJ databases">
        <authorList>
            <person name="Liu Z.J."/>
            <person name="Shi F.L."/>
            <person name="Lu J.Q."/>
            <person name="Li M."/>
            <person name="Wang Z.L."/>
        </authorList>
    </citation>
    <scope>NUCLEOTIDE SEQUENCE [LARGE SCALE GENOMIC DNA]</scope>
    <source>
        <strain evidence="7 8">USNM 41457</strain>
    </source>
</reference>
<dbReference type="Proteomes" id="UP000003163">
    <property type="component" value="Unassembled WGS sequence"/>
</dbReference>
<keyword evidence="2 5" id="KW-0812">Transmembrane</keyword>
<dbReference type="AlphaFoldDB" id="J8ZR33"/>
<evidence type="ECO:0000256" key="1">
    <source>
        <dbReference type="ARBA" id="ARBA00004141"/>
    </source>
</evidence>
<feature type="transmembrane region" description="Helical" evidence="5">
    <location>
        <begin position="182"/>
        <end position="202"/>
    </location>
</feature>
<feature type="transmembrane region" description="Helical" evidence="5">
    <location>
        <begin position="272"/>
        <end position="292"/>
    </location>
</feature>
<dbReference type="VEuPathDB" id="MicrosporidiaDB:EDEG_03411"/>
<gene>
    <name evidence="7" type="ORF">EDEG_03411</name>
</gene>
<feature type="transmembrane region" description="Helical" evidence="5">
    <location>
        <begin position="214"/>
        <end position="233"/>
    </location>
</feature>
<proteinExistence type="predicted"/>
<organism evidence="7 8">
    <name type="scientific">Edhazardia aedis (strain USNM 41457)</name>
    <name type="common">Microsporidian parasite</name>
    <dbReference type="NCBI Taxonomy" id="1003232"/>
    <lineage>
        <taxon>Eukaryota</taxon>
        <taxon>Fungi</taxon>
        <taxon>Fungi incertae sedis</taxon>
        <taxon>Microsporidia</taxon>
        <taxon>Edhazardia</taxon>
    </lineage>
</organism>
<evidence type="ECO:0000259" key="6">
    <source>
        <dbReference type="Pfam" id="PF00916"/>
    </source>
</evidence>
<dbReference type="GO" id="GO:0016020">
    <property type="term" value="C:membrane"/>
    <property type="evidence" value="ECO:0007669"/>
    <property type="project" value="UniProtKB-SubCell"/>
</dbReference>
<feature type="transmembrane region" description="Helical" evidence="5">
    <location>
        <begin position="115"/>
        <end position="137"/>
    </location>
</feature>
<protein>
    <recommendedName>
        <fullName evidence="6">SLC26A/SulP transporter domain-containing protein</fullName>
    </recommendedName>
</protein>
<evidence type="ECO:0000313" key="8">
    <source>
        <dbReference type="Proteomes" id="UP000003163"/>
    </source>
</evidence>
<feature type="transmembrane region" description="Helical" evidence="5">
    <location>
        <begin position="20"/>
        <end position="40"/>
    </location>
</feature>
<evidence type="ECO:0000256" key="5">
    <source>
        <dbReference type="SAM" id="Phobius"/>
    </source>
</evidence>
<evidence type="ECO:0000313" key="7">
    <source>
        <dbReference type="EMBL" id="EJW02143.1"/>
    </source>
</evidence>
<evidence type="ECO:0000256" key="4">
    <source>
        <dbReference type="ARBA" id="ARBA00023136"/>
    </source>
</evidence>
<keyword evidence="4 5" id="KW-0472">Membrane</keyword>
<dbReference type="OrthoDB" id="2190497at2759"/>
<dbReference type="HOGENOM" id="CLU_036921_0_0_1"/>
<comment type="caution">
    <text evidence="7">The sequence shown here is derived from an EMBL/GenBank/DDBJ whole genome shotgun (WGS) entry which is preliminary data.</text>
</comment>
<evidence type="ECO:0000256" key="2">
    <source>
        <dbReference type="ARBA" id="ARBA00022692"/>
    </source>
</evidence>
<dbReference type="EMBL" id="AFBI03000087">
    <property type="protein sequence ID" value="EJW02143.1"/>
    <property type="molecule type" value="Genomic_DNA"/>
</dbReference>